<sequence length="169" mass="19206">MFPDSDIATTFTCGPDKTAYISFGLAVHFKEELVSKDNKSPFVLMVDESLNETTKNKQLDVHVRFWDVGQVQSRYLGSQFMGHSTAQDLLSHLKECMDKLNLRDLVSISMDGPSVNWKLFNLFQKDQAEQYGENLPVVERALAVWPSLLMYMEAVKTKRLPNPGTGRPF</sequence>
<dbReference type="EMBL" id="JAUZQC010000025">
    <property type="protein sequence ID" value="KAK5848715.1"/>
    <property type="molecule type" value="Genomic_DNA"/>
</dbReference>
<gene>
    <name evidence="1" type="ORF">PBY51_006307</name>
</gene>
<evidence type="ECO:0000313" key="2">
    <source>
        <dbReference type="Proteomes" id="UP001346869"/>
    </source>
</evidence>
<keyword evidence="2" id="KW-1185">Reference proteome</keyword>
<reference evidence="1 2" key="2">
    <citation type="journal article" date="2023" name="Mol. Biol. Evol.">
        <title>Genomics of Secondarily Temperate Adaptation in the Only Non-Antarctic Icefish.</title>
        <authorList>
            <person name="Rivera-Colon A.G."/>
            <person name="Rayamajhi N."/>
            <person name="Minhas B.F."/>
            <person name="Madrigal G."/>
            <person name="Bilyk K.T."/>
            <person name="Yoon V."/>
            <person name="Hune M."/>
            <person name="Gregory S."/>
            <person name="Cheng C.H.C."/>
            <person name="Catchen J.M."/>
        </authorList>
    </citation>
    <scope>NUCLEOTIDE SEQUENCE [LARGE SCALE GENOMIC DNA]</scope>
    <source>
        <strain evidence="1">JMC-PN-2008</strain>
    </source>
</reference>
<proteinExistence type="predicted"/>
<dbReference type="PANTHER" id="PTHR37162">
    <property type="entry name" value="HAT FAMILY DIMERISATION DOMAINCONTAINING PROTEIN-RELATED"/>
    <property type="match status" value="1"/>
</dbReference>
<comment type="caution">
    <text evidence="1">The sequence shown here is derived from an EMBL/GenBank/DDBJ whole genome shotgun (WGS) entry which is preliminary data.</text>
</comment>
<name>A0AAN7WUA8_ELEMC</name>
<protein>
    <submittedName>
        <fullName evidence="1">Uncharacterized protein</fullName>
    </submittedName>
</protein>
<reference evidence="1 2" key="1">
    <citation type="journal article" date="2023" name="Genes (Basel)">
        <title>Chromosome-Level Genome Assembly and Circadian Gene Repertoire of the Patagonia Blennie Eleginops maclovinus-The Closest Ancestral Proxy of Antarctic Cryonotothenioids.</title>
        <authorList>
            <person name="Cheng C.C."/>
            <person name="Rivera-Colon A.G."/>
            <person name="Minhas B.F."/>
            <person name="Wilson L."/>
            <person name="Rayamajhi N."/>
            <person name="Vargas-Chacoff L."/>
            <person name="Catchen J.M."/>
        </authorList>
    </citation>
    <scope>NUCLEOTIDE SEQUENCE [LARGE SCALE GENOMIC DNA]</scope>
    <source>
        <strain evidence="1">JMC-PN-2008</strain>
    </source>
</reference>
<accession>A0AAN7WUA8</accession>
<dbReference type="AlphaFoldDB" id="A0AAN7WUA8"/>
<dbReference type="Proteomes" id="UP001346869">
    <property type="component" value="Unassembled WGS sequence"/>
</dbReference>
<dbReference type="PANTHER" id="PTHR37162:SF11">
    <property type="match status" value="1"/>
</dbReference>
<organism evidence="1 2">
    <name type="scientific">Eleginops maclovinus</name>
    <name type="common">Patagonian blennie</name>
    <name type="synonym">Eleginus maclovinus</name>
    <dbReference type="NCBI Taxonomy" id="56733"/>
    <lineage>
        <taxon>Eukaryota</taxon>
        <taxon>Metazoa</taxon>
        <taxon>Chordata</taxon>
        <taxon>Craniata</taxon>
        <taxon>Vertebrata</taxon>
        <taxon>Euteleostomi</taxon>
        <taxon>Actinopterygii</taxon>
        <taxon>Neopterygii</taxon>
        <taxon>Teleostei</taxon>
        <taxon>Neoteleostei</taxon>
        <taxon>Acanthomorphata</taxon>
        <taxon>Eupercaria</taxon>
        <taxon>Perciformes</taxon>
        <taxon>Notothenioidei</taxon>
        <taxon>Eleginopidae</taxon>
        <taxon>Eleginops</taxon>
    </lineage>
</organism>
<evidence type="ECO:0000313" key="1">
    <source>
        <dbReference type="EMBL" id="KAK5848715.1"/>
    </source>
</evidence>